<name>Q9R507_LACCA</name>
<keyword id="KW-0903">Direct protein sequencing</keyword>
<sequence>MADEAIKKTVLDILA</sequence>
<accession>Q9R507</accession>
<proteinExistence type="evidence at protein level"/>
<protein>
    <submittedName>
        <fullName>D-alanyl carrier protein</fullName>
    </submittedName>
</protein>
<reference key="1">
    <citation type="journal article" date="1994" name="J. Bacteriol.">
        <title>Role of the D-alanyl carrier protein in the biosynthesis of D-alanyl-lipoteichoic acid.</title>
        <authorList>
            <person name="Heaton M.P."/>
            <person name="Neuhaus F.C."/>
        </authorList>
    </citation>
    <scope>PROTEIN SEQUENCE</scope>
</reference>
<organism>
    <name type="scientific">Lacticaseibacillus casei</name>
    <name type="common">Lactobacillus casei</name>
    <dbReference type="NCBI Taxonomy" id="1582"/>
    <lineage>
        <taxon>Bacteria</taxon>
        <taxon>Bacillati</taxon>
        <taxon>Bacillota</taxon>
        <taxon>Bacilli</taxon>
        <taxon>Lactobacillales</taxon>
        <taxon>Lactobacillaceae</taxon>
        <taxon>Lacticaseibacillus</taxon>
    </lineage>
</organism>